<feature type="region of interest" description="Disordered" evidence="1">
    <location>
        <begin position="1"/>
        <end position="23"/>
    </location>
</feature>
<sequence length="120" mass="13522">MRPSLVEQELSDGGDGNDACDDRRQSSYRNILKQSVHRFRVPSSALLLLAHRPAEEKSSSSSCTLAGKRESTAILKYICSKKKVGLCSWNCHRKMPKKKKKNKDEQLADEQDLQTSVSEK</sequence>
<organism evidence="2 3">
    <name type="scientific">Vanilla planifolia</name>
    <name type="common">Vanilla</name>
    <dbReference type="NCBI Taxonomy" id="51239"/>
    <lineage>
        <taxon>Eukaryota</taxon>
        <taxon>Viridiplantae</taxon>
        <taxon>Streptophyta</taxon>
        <taxon>Embryophyta</taxon>
        <taxon>Tracheophyta</taxon>
        <taxon>Spermatophyta</taxon>
        <taxon>Magnoliopsida</taxon>
        <taxon>Liliopsida</taxon>
        <taxon>Asparagales</taxon>
        <taxon>Orchidaceae</taxon>
        <taxon>Vanilloideae</taxon>
        <taxon>Vanilleae</taxon>
        <taxon>Vanilla</taxon>
    </lineage>
</organism>
<evidence type="ECO:0000256" key="1">
    <source>
        <dbReference type="SAM" id="MobiDB-lite"/>
    </source>
</evidence>
<evidence type="ECO:0000313" key="3">
    <source>
        <dbReference type="Proteomes" id="UP000636800"/>
    </source>
</evidence>
<proteinExistence type="predicted"/>
<dbReference type="EMBL" id="JADCNL010000003">
    <property type="protein sequence ID" value="KAG0488818.1"/>
    <property type="molecule type" value="Genomic_DNA"/>
</dbReference>
<feature type="region of interest" description="Disordered" evidence="1">
    <location>
        <begin position="95"/>
        <end position="120"/>
    </location>
</feature>
<dbReference type="OrthoDB" id="694638at2759"/>
<comment type="caution">
    <text evidence="2">The sequence shown here is derived from an EMBL/GenBank/DDBJ whole genome shotgun (WGS) entry which is preliminary data.</text>
</comment>
<dbReference type="Proteomes" id="UP000636800">
    <property type="component" value="Chromosome 3"/>
</dbReference>
<protein>
    <submittedName>
        <fullName evidence="2">Uncharacterized protein</fullName>
    </submittedName>
</protein>
<dbReference type="AlphaFoldDB" id="A0A835RE88"/>
<evidence type="ECO:0000313" key="2">
    <source>
        <dbReference type="EMBL" id="KAG0488818.1"/>
    </source>
</evidence>
<name>A0A835RE88_VANPL</name>
<gene>
    <name evidence="2" type="ORF">HPP92_007629</name>
</gene>
<keyword evidence="3" id="KW-1185">Reference proteome</keyword>
<reference evidence="2 3" key="1">
    <citation type="journal article" date="2020" name="Nat. Food">
        <title>A phased Vanilla planifolia genome enables genetic improvement of flavour and production.</title>
        <authorList>
            <person name="Hasing T."/>
            <person name="Tang H."/>
            <person name="Brym M."/>
            <person name="Khazi F."/>
            <person name="Huang T."/>
            <person name="Chambers A.H."/>
        </authorList>
    </citation>
    <scope>NUCLEOTIDE SEQUENCE [LARGE SCALE GENOMIC DNA]</scope>
    <source>
        <tissue evidence="2">Leaf</tissue>
    </source>
</reference>
<accession>A0A835RE88</accession>